<evidence type="ECO:0000313" key="2">
    <source>
        <dbReference type="EMBL" id="KAB0795952.1"/>
    </source>
</evidence>
<dbReference type="AlphaFoldDB" id="A0A5N4AF49"/>
<dbReference type="InterPro" id="IPR025714">
    <property type="entry name" value="Methyltranfer_dom"/>
</dbReference>
<organism evidence="2 3">
    <name type="scientific">Photinus pyralis</name>
    <name type="common">Common eastern firefly</name>
    <name type="synonym">Lampyris pyralis</name>
    <dbReference type="NCBI Taxonomy" id="7054"/>
    <lineage>
        <taxon>Eukaryota</taxon>
        <taxon>Metazoa</taxon>
        <taxon>Ecdysozoa</taxon>
        <taxon>Arthropoda</taxon>
        <taxon>Hexapoda</taxon>
        <taxon>Insecta</taxon>
        <taxon>Pterygota</taxon>
        <taxon>Neoptera</taxon>
        <taxon>Endopterygota</taxon>
        <taxon>Coleoptera</taxon>
        <taxon>Polyphaga</taxon>
        <taxon>Elateriformia</taxon>
        <taxon>Elateroidea</taxon>
        <taxon>Lampyridae</taxon>
        <taxon>Lampyrinae</taxon>
        <taxon>Photinus</taxon>
    </lineage>
</organism>
<dbReference type="CDD" id="cd02440">
    <property type="entry name" value="AdoMet_MTases"/>
    <property type="match status" value="1"/>
</dbReference>
<feature type="domain" description="Methyltransferase" evidence="1">
    <location>
        <begin position="35"/>
        <end position="144"/>
    </location>
</feature>
<gene>
    <name evidence="2" type="ORF">PPYR_10013</name>
</gene>
<dbReference type="Proteomes" id="UP000327044">
    <property type="component" value="Unassembled WGS sequence"/>
</dbReference>
<evidence type="ECO:0000313" key="3">
    <source>
        <dbReference type="Proteomes" id="UP000327044"/>
    </source>
</evidence>
<dbReference type="PANTHER" id="PTHR43861:SF1">
    <property type="entry name" value="TRANS-ACONITATE 2-METHYLTRANSFERASE"/>
    <property type="match status" value="1"/>
</dbReference>
<dbReference type="SUPFAM" id="SSF53335">
    <property type="entry name" value="S-adenosyl-L-methionine-dependent methyltransferases"/>
    <property type="match status" value="1"/>
</dbReference>
<dbReference type="EMBL" id="VVIM01000007">
    <property type="protein sequence ID" value="KAB0795952.1"/>
    <property type="molecule type" value="Genomic_DNA"/>
</dbReference>
<reference evidence="2 3" key="1">
    <citation type="journal article" date="2018" name="Elife">
        <title>Firefly genomes illuminate parallel origins of bioluminescence in beetles.</title>
        <authorList>
            <person name="Fallon T.R."/>
            <person name="Lower S.E."/>
            <person name="Chang C.H."/>
            <person name="Bessho-Uehara M."/>
            <person name="Martin G.J."/>
            <person name="Bewick A.J."/>
            <person name="Behringer M."/>
            <person name="Debat H.J."/>
            <person name="Wong I."/>
            <person name="Day J.C."/>
            <person name="Suvorov A."/>
            <person name="Silva C.J."/>
            <person name="Stanger-Hall K.F."/>
            <person name="Hall D.W."/>
            <person name="Schmitz R.J."/>
            <person name="Nelson D.R."/>
            <person name="Lewis S.M."/>
            <person name="Shigenobu S."/>
            <person name="Bybee S.M."/>
            <person name="Larracuente A.M."/>
            <person name="Oba Y."/>
            <person name="Weng J.K."/>
        </authorList>
    </citation>
    <scope>NUCLEOTIDE SEQUENCE [LARGE SCALE GENOMIC DNA]</scope>
    <source>
        <strain evidence="2">1611_PpyrPB1</strain>
        <tissue evidence="2">Whole body</tissue>
    </source>
</reference>
<dbReference type="OrthoDB" id="8300214at2759"/>
<dbReference type="InParanoid" id="A0A5N4AF49"/>
<proteinExistence type="predicted"/>
<dbReference type="Gene3D" id="3.40.50.150">
    <property type="entry name" value="Vaccinia Virus protein VP39"/>
    <property type="match status" value="1"/>
</dbReference>
<dbReference type="Pfam" id="PF13847">
    <property type="entry name" value="Methyltransf_31"/>
    <property type="match status" value="1"/>
</dbReference>
<protein>
    <recommendedName>
        <fullName evidence="1">Methyltransferase domain-containing protein</fullName>
    </recommendedName>
</protein>
<dbReference type="InterPro" id="IPR029063">
    <property type="entry name" value="SAM-dependent_MTases_sf"/>
</dbReference>
<sequence length="274" mass="31613">MFEMGRGEVYIQYGSLPEKTAVQILSNFKEAALWKEGCKVLDIGCGPGNVTHDILYPILPKSTSEIVGVDKCPEFIEYARNNYEEKPIFSFRVLDIVNDEVPEELEQKFDYAVSFLCFHQFSDHKAAFENVSKMLKPGGEILFYFAAKASTFQLYETLANNEKLSGYFPDWEKYCSPYKDSLNIKKDIENFVNKMGYKILSLRIDKKHHSFPMKYFQQLQQSLVPLPLPDDFFSEIRNDMLIAIRNLKLSKIDGNSEEYFEFIGNIAILHAVKA</sequence>
<dbReference type="PANTHER" id="PTHR43861">
    <property type="entry name" value="TRANS-ACONITATE 2-METHYLTRANSFERASE-RELATED"/>
    <property type="match status" value="1"/>
</dbReference>
<name>A0A5N4AF49_PHOPY</name>
<accession>A0A5N4AF49</accession>
<evidence type="ECO:0000259" key="1">
    <source>
        <dbReference type="Pfam" id="PF13847"/>
    </source>
</evidence>
<keyword evidence="3" id="KW-1185">Reference proteome</keyword>
<comment type="caution">
    <text evidence="2">The sequence shown here is derived from an EMBL/GenBank/DDBJ whole genome shotgun (WGS) entry which is preliminary data.</text>
</comment>